<organism evidence="4 5">
    <name type="scientific">Glutamicibacter mishrai</name>
    <dbReference type="NCBI Taxonomy" id="1775880"/>
    <lineage>
        <taxon>Bacteria</taxon>
        <taxon>Bacillati</taxon>
        <taxon>Actinomycetota</taxon>
        <taxon>Actinomycetes</taxon>
        <taxon>Micrococcales</taxon>
        <taxon>Micrococcaceae</taxon>
        <taxon>Glutamicibacter</taxon>
    </lineage>
</organism>
<accession>A0A6H0SK89</accession>
<dbReference type="InterPro" id="IPR000182">
    <property type="entry name" value="GNAT_dom"/>
</dbReference>
<protein>
    <submittedName>
        <fullName evidence="4">GNAT family acetyltransferase</fullName>
    </submittedName>
</protein>
<evidence type="ECO:0000259" key="3">
    <source>
        <dbReference type="PROSITE" id="PS51186"/>
    </source>
</evidence>
<sequence>MQIFELAEEQIPDAVALWENTGLTRPWNDPYADARRALETPTSTVLAMIEDEQVLATVMAGHDGHRGWLYYVAVDPQRQGSGLGATMVDAACAWLAERGVPKVQLMVRSENTAVRGFYERLGFTDLQILALGKRLDAGA</sequence>
<gene>
    <name evidence="4" type="ORF">D3791_12650</name>
</gene>
<dbReference type="AlphaFoldDB" id="A0A6H0SK89"/>
<reference evidence="4 5" key="1">
    <citation type="submission" date="2018-09" db="EMBL/GenBank/DDBJ databases">
        <title>Glutamicibacter mishrai S5-52T (LMG 29155T = KCTC 39846T).</title>
        <authorList>
            <person name="Das S.K."/>
        </authorList>
    </citation>
    <scope>NUCLEOTIDE SEQUENCE [LARGE SCALE GENOMIC DNA]</scope>
    <source>
        <strain evidence="4 5">S5-52</strain>
    </source>
</reference>
<dbReference type="InterPro" id="IPR016181">
    <property type="entry name" value="Acyl_CoA_acyltransferase"/>
</dbReference>
<dbReference type="EMBL" id="CP032549">
    <property type="protein sequence ID" value="QIV87883.1"/>
    <property type="molecule type" value="Genomic_DNA"/>
</dbReference>
<dbReference type="Proteomes" id="UP000502331">
    <property type="component" value="Chromosome"/>
</dbReference>
<name>A0A6H0SK89_9MICC</name>
<dbReference type="SUPFAM" id="SSF55729">
    <property type="entry name" value="Acyl-CoA N-acyltransferases (Nat)"/>
    <property type="match status" value="1"/>
</dbReference>
<evidence type="ECO:0000256" key="1">
    <source>
        <dbReference type="ARBA" id="ARBA00022679"/>
    </source>
</evidence>
<dbReference type="PROSITE" id="PS51186">
    <property type="entry name" value="GNAT"/>
    <property type="match status" value="1"/>
</dbReference>
<dbReference type="CDD" id="cd04301">
    <property type="entry name" value="NAT_SF"/>
    <property type="match status" value="1"/>
</dbReference>
<keyword evidence="5" id="KW-1185">Reference proteome</keyword>
<feature type="domain" description="N-acetyltransferase" evidence="3">
    <location>
        <begin position="1"/>
        <end position="139"/>
    </location>
</feature>
<dbReference type="InterPro" id="IPR050832">
    <property type="entry name" value="Bact_Acetyltransf"/>
</dbReference>
<keyword evidence="1 4" id="KW-0808">Transferase</keyword>
<evidence type="ECO:0000256" key="2">
    <source>
        <dbReference type="ARBA" id="ARBA00023315"/>
    </source>
</evidence>
<dbReference type="GO" id="GO:0016747">
    <property type="term" value="F:acyltransferase activity, transferring groups other than amino-acyl groups"/>
    <property type="evidence" value="ECO:0007669"/>
    <property type="project" value="InterPro"/>
</dbReference>
<dbReference type="PANTHER" id="PTHR43877">
    <property type="entry name" value="AMINOALKYLPHOSPHONATE N-ACETYLTRANSFERASE-RELATED-RELATED"/>
    <property type="match status" value="1"/>
</dbReference>
<dbReference type="RefSeq" id="WP_172512429.1">
    <property type="nucleotide sequence ID" value="NZ_CP032549.1"/>
</dbReference>
<keyword evidence="2" id="KW-0012">Acyltransferase</keyword>
<proteinExistence type="predicted"/>
<dbReference type="Gene3D" id="3.40.630.30">
    <property type="match status" value="1"/>
</dbReference>
<evidence type="ECO:0000313" key="4">
    <source>
        <dbReference type="EMBL" id="QIV87883.1"/>
    </source>
</evidence>
<dbReference type="NCBIfam" id="NF002959">
    <property type="entry name" value="PRK03624.1"/>
    <property type="match status" value="1"/>
</dbReference>
<evidence type="ECO:0000313" key="5">
    <source>
        <dbReference type="Proteomes" id="UP000502331"/>
    </source>
</evidence>
<dbReference type="Pfam" id="PF00583">
    <property type="entry name" value="Acetyltransf_1"/>
    <property type="match status" value="1"/>
</dbReference>